<accession>A0A151RZV7</accession>
<dbReference type="OMA" id="ACANDCC"/>
<dbReference type="AlphaFoldDB" id="A0A151RZV7"/>
<dbReference type="PANTHER" id="PTHR10775">
    <property type="entry name" value="OS08G0208400 PROTEIN"/>
    <property type="match status" value="1"/>
</dbReference>
<dbReference type="Proteomes" id="UP000075243">
    <property type="component" value="Unassembled WGS sequence"/>
</dbReference>
<protein>
    <recommendedName>
        <fullName evidence="5">DUF4218 domain-containing protein</fullName>
    </recommendedName>
</protein>
<feature type="domain" description="DUF4218" evidence="1">
    <location>
        <begin position="602"/>
        <end position="706"/>
    </location>
</feature>
<dbReference type="InterPro" id="IPR029480">
    <property type="entry name" value="Transpos_assoc"/>
</dbReference>
<keyword evidence="4" id="KW-1185">Reference proteome</keyword>
<evidence type="ECO:0000259" key="1">
    <source>
        <dbReference type="Pfam" id="PF13960"/>
    </source>
</evidence>
<evidence type="ECO:0008006" key="5">
    <source>
        <dbReference type="Google" id="ProtNLM"/>
    </source>
</evidence>
<dbReference type="Pfam" id="PF02992">
    <property type="entry name" value="Transposase_21"/>
    <property type="match status" value="1"/>
</dbReference>
<dbReference type="InterPro" id="IPR025452">
    <property type="entry name" value="DUF4218"/>
</dbReference>
<feature type="domain" description="Transposase-associated" evidence="2">
    <location>
        <begin position="3"/>
        <end position="44"/>
    </location>
</feature>
<evidence type="ECO:0000313" key="3">
    <source>
        <dbReference type="EMBL" id="KYP48098.1"/>
    </source>
</evidence>
<organism evidence="3 4">
    <name type="scientific">Cajanus cajan</name>
    <name type="common">Pigeon pea</name>
    <name type="synonym">Cajanus indicus</name>
    <dbReference type="NCBI Taxonomy" id="3821"/>
    <lineage>
        <taxon>Eukaryota</taxon>
        <taxon>Viridiplantae</taxon>
        <taxon>Streptophyta</taxon>
        <taxon>Embryophyta</taxon>
        <taxon>Tracheophyta</taxon>
        <taxon>Spermatophyta</taxon>
        <taxon>Magnoliopsida</taxon>
        <taxon>eudicotyledons</taxon>
        <taxon>Gunneridae</taxon>
        <taxon>Pentapetalae</taxon>
        <taxon>rosids</taxon>
        <taxon>fabids</taxon>
        <taxon>Fabales</taxon>
        <taxon>Fabaceae</taxon>
        <taxon>Papilionoideae</taxon>
        <taxon>50 kb inversion clade</taxon>
        <taxon>NPAAA clade</taxon>
        <taxon>indigoferoid/millettioid clade</taxon>
        <taxon>Phaseoleae</taxon>
        <taxon>Cajanus</taxon>
    </lineage>
</organism>
<evidence type="ECO:0000313" key="4">
    <source>
        <dbReference type="Proteomes" id="UP000075243"/>
    </source>
</evidence>
<evidence type="ECO:0000259" key="2">
    <source>
        <dbReference type="Pfam" id="PF13963"/>
    </source>
</evidence>
<dbReference type="Pfam" id="PF13963">
    <property type="entry name" value="Transpos_assoc"/>
    <property type="match status" value="1"/>
</dbReference>
<name>A0A151RZV7_CAJCA</name>
<proteinExistence type="predicted"/>
<reference evidence="3" key="1">
    <citation type="journal article" date="2012" name="Nat. Biotechnol.">
        <title>Draft genome sequence of pigeonpea (Cajanus cajan), an orphan legume crop of resource-poor farmers.</title>
        <authorList>
            <person name="Varshney R.K."/>
            <person name="Chen W."/>
            <person name="Li Y."/>
            <person name="Bharti A.K."/>
            <person name="Saxena R.K."/>
            <person name="Schlueter J.A."/>
            <person name="Donoghue M.T."/>
            <person name="Azam S."/>
            <person name="Fan G."/>
            <person name="Whaley A.M."/>
            <person name="Farmer A.D."/>
            <person name="Sheridan J."/>
            <person name="Iwata A."/>
            <person name="Tuteja R."/>
            <person name="Penmetsa R.V."/>
            <person name="Wu W."/>
            <person name="Upadhyaya H.D."/>
            <person name="Yang S.P."/>
            <person name="Shah T."/>
            <person name="Saxena K.B."/>
            <person name="Michael T."/>
            <person name="McCombie W.R."/>
            <person name="Yang B."/>
            <person name="Zhang G."/>
            <person name="Yang H."/>
            <person name="Wang J."/>
            <person name="Spillane C."/>
            <person name="Cook D.R."/>
            <person name="May G.D."/>
            <person name="Xu X."/>
            <person name="Jackson S.A."/>
        </authorList>
    </citation>
    <scope>NUCLEOTIDE SEQUENCE [LARGE SCALE GENOMIC DNA]</scope>
</reference>
<dbReference type="EMBL" id="KQ483509">
    <property type="protein sequence ID" value="KYP48098.1"/>
    <property type="molecule type" value="Genomic_DNA"/>
</dbReference>
<sequence>MNGKFFCPCVNCCNGSRLELDVIREHLLCDGFLKNYTRWIWHGENIDIPNVSAETQTQNFTQEVDMDDRLEEMIRDVGPESFKRAHMYETLCRDSEKTLYPNCTKFTRLSAVLRLFNLKARHGWSDKSFTELLELLKEMLPEGNTLPSRNYEAKKVLCPMGLEYKKIHACPNDCMLYHGEFEGLHECPRCGLSRYKKKQGDFDYEISSKGPPAKFTNLLWTLFALKKINSMFPNFGKEPRNVRLRLVTDGMNPFGNLSTKHSSWPVLLIIYNLPPWLCMKRKNVMLSMMISGPRQLGNDIDVYLSPLVEDLKMLWEEGIDVFDGYSSESFKLHAMLFCTINDFPAYGNLCGYSVKGHKACPICEEGTCYHQLHNWKKTVYLGHRRFLKPNHPYRRLKKAFNGYQEYDIAPTALTGDEVYERVKNLNVVLGKTKKQSKDTNIWKKKSILFDLPYWKVLDVRHCINVMHVEKNVCDSVINTLLNIQGKTKDGLNSCLDLQLMGIRQQLYPQSKGKRTYLPPACHTLSKKEKTSFCECLHGVKVPHGYSSNVKSLVSMKDLKLVGLKSHDCHVLMQQFLPIAIRDVLPKNVRQVITRLCLFFNGICNKVIDPQKLDELEDEAVLILCQLEMYFPPSFFDIMVHLIIHLVREVRLCGPVFLRWMYPIERYMKILKGYVKNQYRPEASIIERYIAEEAIEFCTEYMYQAESIGIPKTRHEGRSAGKGTIGTKLKSMMREEVLQAFLRRLLSLNGLRMRVSVFQPF</sequence>
<dbReference type="Pfam" id="PF13960">
    <property type="entry name" value="DUF4218"/>
    <property type="match status" value="1"/>
</dbReference>
<gene>
    <name evidence="3" type="ORF">KK1_030297</name>
</gene>
<dbReference type="Gramene" id="C.cajan_26752.t">
    <property type="protein sequence ID" value="C.cajan_26752.t"/>
    <property type="gene ID" value="C.cajan_26752"/>
</dbReference>
<dbReference type="InterPro" id="IPR004242">
    <property type="entry name" value="Transposase_21"/>
</dbReference>
<dbReference type="PANTHER" id="PTHR10775:SF180">
    <property type="entry name" value="TRANSPOSON, EN_SPM-LIKE, TRANSPOSASE-ASSOCIATED DOMAIN PROTEIN-RELATED"/>
    <property type="match status" value="1"/>
</dbReference>